<sequence length="113" mass="10555">SSQESTTRTARFGGGYSGEGPACRTGVACCYTSIDQGTTGAVSPGIGAGTGRATGTTTGTGTATGTTTGTGPTAGTGTAIGTGTGATIIRSRGTSPSNHGGTGPLYGCKSGGR</sequence>
<name>A0AA38FN00_TAXCH</name>
<proteinExistence type="predicted"/>
<evidence type="ECO:0000313" key="2">
    <source>
        <dbReference type="EMBL" id="KAH9307081.1"/>
    </source>
</evidence>
<organism evidence="2 3">
    <name type="scientific">Taxus chinensis</name>
    <name type="common">Chinese yew</name>
    <name type="synonym">Taxus wallichiana var. chinensis</name>
    <dbReference type="NCBI Taxonomy" id="29808"/>
    <lineage>
        <taxon>Eukaryota</taxon>
        <taxon>Viridiplantae</taxon>
        <taxon>Streptophyta</taxon>
        <taxon>Embryophyta</taxon>
        <taxon>Tracheophyta</taxon>
        <taxon>Spermatophyta</taxon>
        <taxon>Pinopsida</taxon>
        <taxon>Pinidae</taxon>
        <taxon>Conifers II</taxon>
        <taxon>Cupressales</taxon>
        <taxon>Taxaceae</taxon>
        <taxon>Taxus</taxon>
    </lineage>
</organism>
<feature type="compositionally biased region" description="Low complexity" evidence="1">
    <location>
        <begin position="85"/>
        <end position="94"/>
    </location>
</feature>
<comment type="caution">
    <text evidence="2">The sequence shown here is derived from an EMBL/GenBank/DDBJ whole genome shotgun (WGS) entry which is preliminary data.</text>
</comment>
<dbReference type="AlphaFoldDB" id="A0AA38FN00"/>
<reference evidence="2 3" key="1">
    <citation type="journal article" date="2021" name="Nat. Plants">
        <title>The Taxus genome provides insights into paclitaxel biosynthesis.</title>
        <authorList>
            <person name="Xiong X."/>
            <person name="Gou J."/>
            <person name="Liao Q."/>
            <person name="Li Y."/>
            <person name="Zhou Q."/>
            <person name="Bi G."/>
            <person name="Li C."/>
            <person name="Du R."/>
            <person name="Wang X."/>
            <person name="Sun T."/>
            <person name="Guo L."/>
            <person name="Liang H."/>
            <person name="Lu P."/>
            <person name="Wu Y."/>
            <person name="Zhang Z."/>
            <person name="Ro D.K."/>
            <person name="Shang Y."/>
            <person name="Huang S."/>
            <person name="Yan J."/>
        </authorList>
    </citation>
    <scope>NUCLEOTIDE SEQUENCE [LARGE SCALE GENOMIC DNA]</scope>
    <source>
        <strain evidence="2">Ta-2019</strain>
    </source>
</reference>
<feature type="compositionally biased region" description="Gly residues" evidence="1">
    <location>
        <begin position="72"/>
        <end position="84"/>
    </location>
</feature>
<evidence type="ECO:0000256" key="1">
    <source>
        <dbReference type="SAM" id="MobiDB-lite"/>
    </source>
</evidence>
<feature type="non-terminal residue" evidence="2">
    <location>
        <position position="113"/>
    </location>
</feature>
<feature type="region of interest" description="Disordered" evidence="1">
    <location>
        <begin position="1"/>
        <end position="20"/>
    </location>
</feature>
<dbReference type="Proteomes" id="UP000824469">
    <property type="component" value="Unassembled WGS sequence"/>
</dbReference>
<accession>A0AA38FN00</accession>
<dbReference type="EMBL" id="JAHRHJ020000008">
    <property type="protein sequence ID" value="KAH9307081.1"/>
    <property type="molecule type" value="Genomic_DNA"/>
</dbReference>
<protein>
    <submittedName>
        <fullName evidence="2">Uncharacterized protein</fullName>
    </submittedName>
</protein>
<feature type="region of interest" description="Disordered" evidence="1">
    <location>
        <begin position="40"/>
        <end position="113"/>
    </location>
</feature>
<keyword evidence="3" id="KW-1185">Reference proteome</keyword>
<feature type="non-terminal residue" evidence="2">
    <location>
        <position position="1"/>
    </location>
</feature>
<feature type="compositionally biased region" description="Gly residues" evidence="1">
    <location>
        <begin position="100"/>
        <end position="113"/>
    </location>
</feature>
<evidence type="ECO:0000313" key="3">
    <source>
        <dbReference type="Proteomes" id="UP000824469"/>
    </source>
</evidence>
<gene>
    <name evidence="2" type="ORF">KI387_011485</name>
</gene>
<feature type="compositionally biased region" description="Low complexity" evidence="1">
    <location>
        <begin position="53"/>
        <end position="71"/>
    </location>
</feature>